<dbReference type="GO" id="GO:0006535">
    <property type="term" value="P:cysteine biosynthetic process from serine"/>
    <property type="evidence" value="ECO:0007669"/>
    <property type="project" value="TreeGrafter"/>
</dbReference>
<feature type="domain" description="YhfS-like C-terminal" evidence="2">
    <location>
        <begin position="258"/>
        <end position="358"/>
    </location>
</feature>
<gene>
    <name evidence="3" type="ORF">EPA93_44130</name>
</gene>
<dbReference type="PANTHER" id="PTHR43797:SF2">
    <property type="entry name" value="HOMOCYSTEINE_CYSTEINE SYNTHASE"/>
    <property type="match status" value="1"/>
</dbReference>
<protein>
    <submittedName>
        <fullName evidence="3">Aminotransferase class V-fold PLP-dependent enzyme</fullName>
    </submittedName>
</protein>
<organism evidence="3 4">
    <name type="scientific">Ktedonosporobacter rubrisoli</name>
    <dbReference type="NCBI Taxonomy" id="2509675"/>
    <lineage>
        <taxon>Bacteria</taxon>
        <taxon>Bacillati</taxon>
        <taxon>Chloroflexota</taxon>
        <taxon>Ktedonobacteria</taxon>
        <taxon>Ktedonobacterales</taxon>
        <taxon>Ktedonosporobacteraceae</taxon>
        <taxon>Ktedonosporobacter</taxon>
    </lineage>
</organism>
<proteinExistence type="predicted"/>
<keyword evidence="4" id="KW-1185">Reference proteome</keyword>
<keyword evidence="3" id="KW-0808">Transferase</keyword>
<evidence type="ECO:0000259" key="2">
    <source>
        <dbReference type="Pfam" id="PF22475"/>
    </source>
</evidence>
<dbReference type="PANTHER" id="PTHR43797">
    <property type="entry name" value="HOMOCYSTEINE/CYSTEINE SYNTHASE"/>
    <property type="match status" value="1"/>
</dbReference>
<dbReference type="InterPro" id="IPR006235">
    <property type="entry name" value="OAc-hSer/O-AcSer_sulfhydrylase"/>
</dbReference>
<dbReference type="EMBL" id="CP035758">
    <property type="protein sequence ID" value="QBD82586.1"/>
    <property type="molecule type" value="Genomic_DNA"/>
</dbReference>
<dbReference type="InterPro" id="IPR054718">
    <property type="entry name" value="YhfS-like_C"/>
</dbReference>
<dbReference type="RefSeq" id="WP_129893655.1">
    <property type="nucleotide sequence ID" value="NZ_CP035758.1"/>
</dbReference>
<evidence type="ECO:0000313" key="4">
    <source>
        <dbReference type="Proteomes" id="UP000290365"/>
    </source>
</evidence>
<feature type="domain" description="Aminotransferase class V" evidence="1">
    <location>
        <begin position="53"/>
        <end position="238"/>
    </location>
</feature>
<dbReference type="KEGG" id="kbs:EPA93_44130"/>
<sequence>MLTISRLAPLSLAEARQLQFRLVEAITQEFAGHEWLSRGDLGVGLDGKGSRYTRQAERALARMFGVEDAVFVTGAGTGAIRCALFALLPPLSRILVHEAQLYPTTAVTFRAAGYQAVPINFDDEAQLTQALAGEELQAVLIQHTRQNLATHYQLADVISIIRKRRPELVILVDDNYAVANTPKIGVELGAAVSAFSSFKLLGPEGIGIVLCTQAIAERIRADMYSGGSRVQGFQAQEALIGLSMAFMANATTQETVDTIVTHIRKRAHPAIAEAHIANMQSPIILIRFHAPIGSQITTLAARYGAAPFPVGAMSRYELIPMFYRVSGTMTAELGAAAAQHWIRINPMRAGAETVLRILEKALNEV</sequence>
<dbReference type="SUPFAM" id="SSF53383">
    <property type="entry name" value="PLP-dependent transferases"/>
    <property type="match status" value="1"/>
</dbReference>
<dbReference type="GO" id="GO:0071269">
    <property type="term" value="P:L-homocysteine biosynthetic process"/>
    <property type="evidence" value="ECO:0007669"/>
    <property type="project" value="TreeGrafter"/>
</dbReference>
<dbReference type="Pfam" id="PF00266">
    <property type="entry name" value="Aminotran_5"/>
    <property type="match status" value="1"/>
</dbReference>
<reference evidence="3 4" key="1">
    <citation type="submission" date="2019-01" db="EMBL/GenBank/DDBJ databases">
        <title>Ktedonosporobacter rubrisoli SCAWS-G2.</title>
        <authorList>
            <person name="Huang Y."/>
            <person name="Yan B."/>
        </authorList>
    </citation>
    <scope>NUCLEOTIDE SEQUENCE [LARGE SCALE GENOMIC DNA]</scope>
    <source>
        <strain evidence="3 4">SCAWS-G2</strain>
    </source>
</reference>
<dbReference type="Gene3D" id="3.40.640.10">
    <property type="entry name" value="Type I PLP-dependent aspartate aminotransferase-like (Major domain)"/>
    <property type="match status" value="1"/>
</dbReference>
<dbReference type="GO" id="GO:0004124">
    <property type="term" value="F:cysteine synthase activity"/>
    <property type="evidence" value="ECO:0007669"/>
    <property type="project" value="TreeGrafter"/>
</dbReference>
<keyword evidence="3" id="KW-0032">Aminotransferase</keyword>
<dbReference type="GO" id="GO:0008483">
    <property type="term" value="F:transaminase activity"/>
    <property type="evidence" value="ECO:0007669"/>
    <property type="project" value="UniProtKB-KW"/>
</dbReference>
<dbReference type="AlphaFoldDB" id="A0A4P6K4Y1"/>
<dbReference type="OrthoDB" id="9787096at2"/>
<dbReference type="Pfam" id="PF22475">
    <property type="entry name" value="YhfS-like_C"/>
    <property type="match status" value="1"/>
</dbReference>
<dbReference type="Gene3D" id="3.90.1150.130">
    <property type="match status" value="1"/>
</dbReference>
<dbReference type="InterPro" id="IPR000192">
    <property type="entry name" value="Aminotrans_V_dom"/>
</dbReference>
<dbReference type="InterPro" id="IPR015421">
    <property type="entry name" value="PyrdxlP-dep_Trfase_major"/>
</dbReference>
<dbReference type="GO" id="GO:0005737">
    <property type="term" value="C:cytoplasm"/>
    <property type="evidence" value="ECO:0007669"/>
    <property type="project" value="TreeGrafter"/>
</dbReference>
<dbReference type="GO" id="GO:0003961">
    <property type="term" value="F:O-acetylhomoserine aminocarboxypropyltransferase activity"/>
    <property type="evidence" value="ECO:0007669"/>
    <property type="project" value="TreeGrafter"/>
</dbReference>
<accession>A0A4P6K4Y1</accession>
<dbReference type="InterPro" id="IPR015424">
    <property type="entry name" value="PyrdxlP-dep_Trfase"/>
</dbReference>
<evidence type="ECO:0000259" key="1">
    <source>
        <dbReference type="Pfam" id="PF00266"/>
    </source>
</evidence>
<dbReference type="Proteomes" id="UP000290365">
    <property type="component" value="Chromosome"/>
</dbReference>
<name>A0A4P6K4Y1_KTERU</name>
<evidence type="ECO:0000313" key="3">
    <source>
        <dbReference type="EMBL" id="QBD82586.1"/>
    </source>
</evidence>